<name>A0ABN7V8S6_GIGMA</name>
<organism evidence="1 2">
    <name type="scientific">Gigaspora margarita</name>
    <dbReference type="NCBI Taxonomy" id="4874"/>
    <lineage>
        <taxon>Eukaryota</taxon>
        <taxon>Fungi</taxon>
        <taxon>Fungi incertae sedis</taxon>
        <taxon>Mucoromycota</taxon>
        <taxon>Glomeromycotina</taxon>
        <taxon>Glomeromycetes</taxon>
        <taxon>Diversisporales</taxon>
        <taxon>Gigasporaceae</taxon>
        <taxon>Gigaspora</taxon>
    </lineage>
</organism>
<evidence type="ECO:0000313" key="2">
    <source>
        <dbReference type="Proteomes" id="UP000789901"/>
    </source>
</evidence>
<proteinExistence type="predicted"/>
<protein>
    <submittedName>
        <fullName evidence="1">36940_t:CDS:1</fullName>
    </submittedName>
</protein>
<reference evidence="1 2" key="1">
    <citation type="submission" date="2021-06" db="EMBL/GenBank/DDBJ databases">
        <authorList>
            <person name="Kallberg Y."/>
            <person name="Tangrot J."/>
            <person name="Rosling A."/>
        </authorList>
    </citation>
    <scope>NUCLEOTIDE SEQUENCE [LARGE SCALE GENOMIC DNA]</scope>
    <source>
        <strain evidence="1 2">120-4 pot B 10/14</strain>
    </source>
</reference>
<gene>
    <name evidence="1" type="ORF">GMARGA_LOCUS15274</name>
</gene>
<accession>A0ABN7V8S6</accession>
<comment type="caution">
    <text evidence="1">The sequence shown here is derived from an EMBL/GenBank/DDBJ whole genome shotgun (WGS) entry which is preliminary data.</text>
</comment>
<evidence type="ECO:0000313" key="1">
    <source>
        <dbReference type="EMBL" id="CAG8739931.1"/>
    </source>
</evidence>
<keyword evidence="2" id="KW-1185">Reference proteome</keyword>
<sequence>MNSATKFKYQNRQPLGPEVHNPDRFKMFLDEILLYLEFMRILAVKL</sequence>
<dbReference type="Proteomes" id="UP000789901">
    <property type="component" value="Unassembled WGS sequence"/>
</dbReference>
<dbReference type="EMBL" id="CAJVQB010010448">
    <property type="protein sequence ID" value="CAG8739931.1"/>
    <property type="molecule type" value="Genomic_DNA"/>
</dbReference>